<dbReference type="Proteomes" id="UP000693942">
    <property type="component" value="Unassembled WGS sequence"/>
</dbReference>
<organism evidence="2 3">
    <name type="scientific">Fusarium oxysporum f. sp. raphani</name>
    <dbReference type="NCBI Taxonomy" id="96318"/>
    <lineage>
        <taxon>Eukaryota</taxon>
        <taxon>Fungi</taxon>
        <taxon>Dikarya</taxon>
        <taxon>Ascomycota</taxon>
        <taxon>Pezizomycotina</taxon>
        <taxon>Sordariomycetes</taxon>
        <taxon>Hypocreomycetidae</taxon>
        <taxon>Hypocreales</taxon>
        <taxon>Nectriaceae</taxon>
        <taxon>Fusarium</taxon>
        <taxon>Fusarium oxysporum species complex</taxon>
    </lineage>
</organism>
<name>A0A8J5Q7Q6_FUSOX</name>
<feature type="region of interest" description="Disordered" evidence="1">
    <location>
        <begin position="113"/>
        <end position="396"/>
    </location>
</feature>
<feature type="region of interest" description="Disordered" evidence="1">
    <location>
        <begin position="46"/>
        <end position="69"/>
    </location>
</feature>
<feature type="compositionally biased region" description="Polar residues" evidence="1">
    <location>
        <begin position="13"/>
        <end position="26"/>
    </location>
</feature>
<accession>A0A8J5Q7Q6</accession>
<evidence type="ECO:0000313" key="2">
    <source>
        <dbReference type="EMBL" id="KAG7435062.1"/>
    </source>
</evidence>
<feature type="compositionally biased region" description="Low complexity" evidence="1">
    <location>
        <begin position="354"/>
        <end position="365"/>
    </location>
</feature>
<feature type="region of interest" description="Disordered" evidence="1">
    <location>
        <begin position="1"/>
        <end position="26"/>
    </location>
</feature>
<protein>
    <submittedName>
        <fullName evidence="2">Uncharacterized protein</fullName>
    </submittedName>
</protein>
<reference evidence="2" key="1">
    <citation type="submission" date="2021-04" db="EMBL/GenBank/DDBJ databases">
        <title>First draft genome resource for Brassicaceae pathogens Fusarium oxysporum f. sp. raphani and Fusarium oxysporum f. sp. rapae.</title>
        <authorList>
            <person name="Asai S."/>
        </authorList>
    </citation>
    <scope>NUCLEOTIDE SEQUENCE</scope>
    <source>
        <strain evidence="2">Tf1262</strain>
    </source>
</reference>
<dbReference type="AlphaFoldDB" id="A0A8J5Q7Q6"/>
<feature type="compositionally biased region" description="Acidic residues" evidence="1">
    <location>
        <begin position="326"/>
        <end position="335"/>
    </location>
</feature>
<proteinExistence type="predicted"/>
<feature type="compositionally biased region" description="Polar residues" evidence="1">
    <location>
        <begin position="228"/>
        <end position="250"/>
    </location>
</feature>
<feature type="compositionally biased region" description="Acidic residues" evidence="1">
    <location>
        <begin position="52"/>
        <end position="63"/>
    </location>
</feature>
<feature type="compositionally biased region" description="Polar residues" evidence="1">
    <location>
        <begin position="146"/>
        <end position="166"/>
    </location>
</feature>
<evidence type="ECO:0000256" key="1">
    <source>
        <dbReference type="SAM" id="MobiDB-lite"/>
    </source>
</evidence>
<gene>
    <name evidence="2" type="ORF">Forpi1262_v005425</name>
</gene>
<feature type="compositionally biased region" description="Polar residues" evidence="1">
    <location>
        <begin position="183"/>
        <end position="205"/>
    </location>
</feature>
<comment type="caution">
    <text evidence="2">The sequence shown here is derived from an EMBL/GenBank/DDBJ whole genome shotgun (WGS) entry which is preliminary data.</text>
</comment>
<sequence>MASANFDSEQRKLCQSLTPPASQPDTASLHYKEALSTLGKSSDTAICIPSDVESDTEDEDEDSRELNSLQSYATRASTLDYLDLTGTEYGATKPEAITGVVTAPTVSLAQAEATPACRSETPVSHLADAEPSQKSCEMNHILTGDASASQDINFATPPTSPESQLYSVAADGQEPRPVPSHPDSPSTCTHSPQTTSPVEVTQASLEASEAPAGSSHDDAISEAHTPSPARSSAEPHQTQGLGDASCTPSDAASGVAEARFESPSEAQVSSPSPSPRRSRRISMQIHKTMQSKDGDGGSEGSESEDGLDGLESYYRDENSPSLADSGDSDSEDNDADGSHQGRKRRKVLKSVSCSVRSTGDSSRGSRNSRQRRSTAHAAQLPSAIRTSGRDIDTPTPSQVIPALSGANMFLARFEEWPLGDVLLKCITEGGKMTF</sequence>
<evidence type="ECO:0000313" key="3">
    <source>
        <dbReference type="Proteomes" id="UP000693942"/>
    </source>
</evidence>
<dbReference type="EMBL" id="JAELUR010000003">
    <property type="protein sequence ID" value="KAG7435062.1"/>
    <property type="molecule type" value="Genomic_DNA"/>
</dbReference>